<keyword evidence="2" id="KW-0479">Metal-binding</keyword>
<dbReference type="Pfam" id="PF09360">
    <property type="entry name" value="zf-CDGSH"/>
    <property type="match status" value="1"/>
</dbReference>
<organism evidence="7">
    <name type="scientific">Acidobacterium capsulatum</name>
    <dbReference type="NCBI Taxonomy" id="33075"/>
    <lineage>
        <taxon>Bacteria</taxon>
        <taxon>Pseudomonadati</taxon>
        <taxon>Acidobacteriota</taxon>
        <taxon>Terriglobia</taxon>
        <taxon>Terriglobales</taxon>
        <taxon>Acidobacteriaceae</taxon>
        <taxon>Acidobacterium</taxon>
    </lineage>
</organism>
<dbReference type="InterPro" id="IPR018967">
    <property type="entry name" value="FeS-contain_CDGSH-typ"/>
</dbReference>
<evidence type="ECO:0000256" key="4">
    <source>
        <dbReference type="ARBA" id="ARBA00023014"/>
    </source>
</evidence>
<reference evidence="7" key="1">
    <citation type="journal article" date="2020" name="mSystems">
        <title>Genome- and Community-Level Interaction Insights into Carbon Utilization and Element Cycling Functions of Hydrothermarchaeota in Hydrothermal Sediment.</title>
        <authorList>
            <person name="Zhou Z."/>
            <person name="Liu Y."/>
            <person name="Xu W."/>
            <person name="Pan J."/>
            <person name="Luo Z.H."/>
            <person name="Li M."/>
        </authorList>
    </citation>
    <scope>NUCLEOTIDE SEQUENCE [LARGE SCALE GENOMIC DNA]</scope>
    <source>
        <strain evidence="7">SpSt-855</strain>
    </source>
</reference>
<comment type="caution">
    <text evidence="7">The sequence shown here is derived from an EMBL/GenBank/DDBJ whole genome shotgun (WGS) entry which is preliminary data.</text>
</comment>
<accession>A0A7V4XVA1</accession>
<dbReference type="Gene3D" id="3.40.5.90">
    <property type="entry name" value="CDGSH iron-sulfur domain, mitoNEET-type"/>
    <property type="match status" value="1"/>
</dbReference>
<proteinExistence type="predicted"/>
<feature type="domain" description="Iron-binding zinc finger CDGSH type" evidence="6">
    <location>
        <begin position="28"/>
        <end position="62"/>
    </location>
</feature>
<dbReference type="GO" id="GO:0046872">
    <property type="term" value="F:metal ion binding"/>
    <property type="evidence" value="ECO:0007669"/>
    <property type="project" value="UniProtKB-KW"/>
</dbReference>
<dbReference type="GO" id="GO:0051537">
    <property type="term" value="F:2 iron, 2 sulfur cluster binding"/>
    <property type="evidence" value="ECO:0007669"/>
    <property type="project" value="UniProtKB-KW"/>
</dbReference>
<evidence type="ECO:0000313" key="7">
    <source>
        <dbReference type="EMBL" id="HGY95631.1"/>
    </source>
</evidence>
<dbReference type="AlphaFoldDB" id="A0A7V4XVA1"/>
<feature type="region of interest" description="Disordered" evidence="5">
    <location>
        <begin position="49"/>
        <end position="70"/>
    </location>
</feature>
<name>A0A7V4XVA1_9BACT</name>
<feature type="compositionally biased region" description="Basic and acidic residues" evidence="5">
    <location>
        <begin position="61"/>
        <end position="70"/>
    </location>
</feature>
<keyword evidence="4" id="KW-0411">Iron-sulfur</keyword>
<evidence type="ECO:0000256" key="5">
    <source>
        <dbReference type="SAM" id="MobiDB-lite"/>
    </source>
</evidence>
<keyword evidence="1" id="KW-0001">2Fe-2S</keyword>
<dbReference type="EMBL" id="DTKL01000081">
    <property type="protein sequence ID" value="HGY95631.1"/>
    <property type="molecule type" value="Genomic_DNA"/>
</dbReference>
<sequence>MSEVKVTIRPNGPLRVEGTIQLADSEGNTWNLEGKPAVSLCRCGASANKPFCDGSHNKAGFQDDTKAPQQ</sequence>
<evidence type="ECO:0000259" key="6">
    <source>
        <dbReference type="SMART" id="SM00704"/>
    </source>
</evidence>
<protein>
    <submittedName>
        <fullName evidence="7">CDGSH iron-sulfur domain-containing protein</fullName>
    </submittedName>
</protein>
<dbReference type="GO" id="GO:0005737">
    <property type="term" value="C:cytoplasm"/>
    <property type="evidence" value="ECO:0007669"/>
    <property type="project" value="UniProtKB-ARBA"/>
</dbReference>
<gene>
    <name evidence="7" type="ORF">ENW50_13240</name>
</gene>
<keyword evidence="3" id="KW-0408">Iron</keyword>
<dbReference type="InterPro" id="IPR042216">
    <property type="entry name" value="MitoNEET_CISD"/>
</dbReference>
<dbReference type="SMART" id="SM00704">
    <property type="entry name" value="ZnF_CDGSH"/>
    <property type="match status" value="1"/>
</dbReference>
<evidence type="ECO:0000256" key="3">
    <source>
        <dbReference type="ARBA" id="ARBA00023004"/>
    </source>
</evidence>
<evidence type="ECO:0000256" key="1">
    <source>
        <dbReference type="ARBA" id="ARBA00022714"/>
    </source>
</evidence>
<evidence type="ECO:0000256" key="2">
    <source>
        <dbReference type="ARBA" id="ARBA00022723"/>
    </source>
</evidence>